<dbReference type="Pfam" id="PF14323">
    <property type="entry name" value="GxGYxYP_C"/>
    <property type="match status" value="1"/>
</dbReference>
<evidence type="ECO:0000259" key="2">
    <source>
        <dbReference type="Pfam" id="PF14323"/>
    </source>
</evidence>
<dbReference type="EMBL" id="JALJOT010000018">
    <property type="protein sequence ID" value="KAK9901206.1"/>
    <property type="molecule type" value="Genomic_DNA"/>
</dbReference>
<feature type="chain" id="PRO_5045363657" description="GxGYxYP putative glycoside hydrolase C-terminal domain-containing protein" evidence="1">
    <location>
        <begin position="23"/>
        <end position="510"/>
    </location>
</feature>
<comment type="caution">
    <text evidence="3">The sequence shown here is derived from an EMBL/GenBank/DDBJ whole genome shotgun (WGS) entry which is preliminary data.</text>
</comment>
<evidence type="ECO:0000313" key="4">
    <source>
        <dbReference type="Proteomes" id="UP001491310"/>
    </source>
</evidence>
<dbReference type="InterPro" id="IPR038410">
    <property type="entry name" value="GxGYxYP_C_sf"/>
</dbReference>
<gene>
    <name evidence="3" type="ORF">WJX75_000208</name>
</gene>
<sequence length="510" mass="55390">MGTNKLWVACCLVLFATVEVQSNDVVYVIDIKDLPPEQQLAASVLVGLLNRNANSPLAIGKINPTDDAWILSAQTEEPSLQNATFHPVATLEDLGIIAKGSGAVLSRVLYSPNEPWSFANVATLAGIHQGVPVPLNSSVTIPATPLYGFSVFQDLPVAFDVHSQWADAPTATAWGISNLHLLCNETASLVVLQDPGLLHAGFLADLVASRQLFAFHLPEMCDANTTSAALFDTIAEAARSQGSLLSVMGYFWKQEVVAVCSKHHTEISLVSDYCSSLSFWSRMPAVTGPRAQAAPLPAGPYSRLHTYIAIIASDGDNMQMAFNVKRQRMEQRLSECQVIGAACPPLTWTISNRLAEFAPFVLQWYFRKGAVTGKDSFLMGPSGYGFMHPSIIAPDDPLLQEMIDRTSAAAALLSSSAYVHWDKYDNEPAMQAYLNRLSNTSIQSVYSPITPYVPAQIGTLETFRELYRWFGPSDPGAAVAQKLGELPRGSLGVRPAGRHYLACREKVYGL</sequence>
<accession>A0ABR2YAN5</accession>
<dbReference type="PANTHER" id="PTHR37321">
    <property type="entry name" value="EXPORTED PROTEIN-RELATED"/>
    <property type="match status" value="1"/>
</dbReference>
<protein>
    <recommendedName>
        <fullName evidence="2">GxGYxYP putative glycoside hydrolase C-terminal domain-containing protein</fullName>
    </recommendedName>
</protein>
<proteinExistence type="predicted"/>
<organism evidence="3 4">
    <name type="scientific">Coccomyxa subellipsoidea</name>
    <dbReference type="NCBI Taxonomy" id="248742"/>
    <lineage>
        <taxon>Eukaryota</taxon>
        <taxon>Viridiplantae</taxon>
        <taxon>Chlorophyta</taxon>
        <taxon>core chlorophytes</taxon>
        <taxon>Trebouxiophyceae</taxon>
        <taxon>Trebouxiophyceae incertae sedis</taxon>
        <taxon>Coccomyxaceae</taxon>
        <taxon>Coccomyxa</taxon>
    </lineage>
</organism>
<name>A0ABR2YAN5_9CHLO</name>
<dbReference type="InterPro" id="IPR025832">
    <property type="entry name" value="GxGYxYP_C"/>
</dbReference>
<feature type="domain" description="GxGYxYP putative glycoside hydrolase C-terminal" evidence="2">
    <location>
        <begin position="306"/>
        <end position="435"/>
    </location>
</feature>
<dbReference type="PANTHER" id="PTHR37321:SF1">
    <property type="entry name" value="EXPORTED PROTEIN"/>
    <property type="match status" value="1"/>
</dbReference>
<evidence type="ECO:0000313" key="3">
    <source>
        <dbReference type="EMBL" id="KAK9901206.1"/>
    </source>
</evidence>
<keyword evidence="1" id="KW-0732">Signal</keyword>
<feature type="signal peptide" evidence="1">
    <location>
        <begin position="1"/>
        <end position="22"/>
    </location>
</feature>
<dbReference type="Gene3D" id="3.20.20.490">
    <property type="entry name" value="GxGYxYP glycoside hydrolase, C-terminal domain"/>
    <property type="match status" value="1"/>
</dbReference>
<keyword evidence="4" id="KW-1185">Reference proteome</keyword>
<evidence type="ECO:0000256" key="1">
    <source>
        <dbReference type="SAM" id="SignalP"/>
    </source>
</evidence>
<reference evidence="3 4" key="1">
    <citation type="journal article" date="2024" name="Nat. Commun.">
        <title>Phylogenomics reveals the evolutionary origins of lichenization in chlorophyte algae.</title>
        <authorList>
            <person name="Puginier C."/>
            <person name="Libourel C."/>
            <person name="Otte J."/>
            <person name="Skaloud P."/>
            <person name="Haon M."/>
            <person name="Grisel S."/>
            <person name="Petersen M."/>
            <person name="Berrin J.G."/>
            <person name="Delaux P.M."/>
            <person name="Dal Grande F."/>
            <person name="Keller J."/>
        </authorList>
    </citation>
    <scope>NUCLEOTIDE SEQUENCE [LARGE SCALE GENOMIC DNA]</scope>
    <source>
        <strain evidence="3 4">SAG 216-7</strain>
    </source>
</reference>
<dbReference type="Proteomes" id="UP001491310">
    <property type="component" value="Unassembled WGS sequence"/>
</dbReference>